<geneLocation type="plasmid" evidence="1 2">
    <name>unnamed2</name>
</geneLocation>
<reference evidence="1" key="1">
    <citation type="submission" date="2023-04" db="EMBL/GenBank/DDBJ databases">
        <title>Four porcine-derived lactic acid bacteria strains analyses and their evaluation as potential probiotics based on genomics.</title>
        <authorList>
            <person name="Niu D."/>
        </authorList>
    </citation>
    <scope>NUCLEOTIDE SEQUENCE</scope>
    <source>
        <strain evidence="1">ZSA5</strain>
        <plasmid evidence="1">unnamed2</plasmid>
    </source>
</reference>
<protein>
    <submittedName>
        <fullName evidence="1">Uncharacterized protein</fullName>
    </submittedName>
</protein>
<evidence type="ECO:0000313" key="1">
    <source>
        <dbReference type="EMBL" id="WII29718.1"/>
    </source>
</evidence>
<sequence>MEFESVEEALGFLLDTNHQGNEMRVATVNPDGTRSDFKKATLKDYKESNREAVYALCDMLGLEKVYLVTNGRKPPYFSEGI</sequence>
<evidence type="ECO:0000313" key="2">
    <source>
        <dbReference type="Proteomes" id="UP001231316"/>
    </source>
</evidence>
<proteinExistence type="predicted"/>
<name>A0AAX3X867_9LACO</name>
<organism evidence="1 2">
    <name type="scientific">Ligilactobacillus salivarius</name>
    <dbReference type="NCBI Taxonomy" id="1624"/>
    <lineage>
        <taxon>Bacteria</taxon>
        <taxon>Bacillati</taxon>
        <taxon>Bacillota</taxon>
        <taxon>Bacilli</taxon>
        <taxon>Lactobacillales</taxon>
        <taxon>Lactobacillaceae</taxon>
        <taxon>Ligilactobacillus</taxon>
    </lineage>
</organism>
<gene>
    <name evidence="1" type="ORF">QFE45_10650</name>
</gene>
<dbReference type="RefSeq" id="WP_284650689.1">
    <property type="nucleotide sequence ID" value="NZ_CP123973.1"/>
</dbReference>
<dbReference type="EMBL" id="CP123973">
    <property type="protein sequence ID" value="WII29718.1"/>
    <property type="molecule type" value="Genomic_DNA"/>
</dbReference>
<accession>A0AAX3X867</accession>
<dbReference type="Proteomes" id="UP001231316">
    <property type="component" value="Plasmid unnamed2"/>
</dbReference>
<keyword evidence="1" id="KW-0614">Plasmid</keyword>
<dbReference type="AlphaFoldDB" id="A0AAX3X867"/>